<feature type="region of interest" description="Disordered" evidence="1">
    <location>
        <begin position="406"/>
        <end position="457"/>
    </location>
</feature>
<organism evidence="2 3">
    <name type="scientific">Trifolium subterraneum</name>
    <name type="common">Subterranean clover</name>
    <dbReference type="NCBI Taxonomy" id="3900"/>
    <lineage>
        <taxon>Eukaryota</taxon>
        <taxon>Viridiplantae</taxon>
        <taxon>Streptophyta</taxon>
        <taxon>Embryophyta</taxon>
        <taxon>Tracheophyta</taxon>
        <taxon>Spermatophyta</taxon>
        <taxon>Magnoliopsida</taxon>
        <taxon>eudicotyledons</taxon>
        <taxon>Gunneridae</taxon>
        <taxon>Pentapetalae</taxon>
        <taxon>rosids</taxon>
        <taxon>fabids</taxon>
        <taxon>Fabales</taxon>
        <taxon>Fabaceae</taxon>
        <taxon>Papilionoideae</taxon>
        <taxon>50 kb inversion clade</taxon>
        <taxon>NPAAA clade</taxon>
        <taxon>Hologalegina</taxon>
        <taxon>IRL clade</taxon>
        <taxon>Trifolieae</taxon>
        <taxon>Trifolium</taxon>
    </lineage>
</organism>
<dbReference type="AlphaFoldDB" id="A0A2Z6NBC8"/>
<protein>
    <submittedName>
        <fullName evidence="2">Uncharacterized protein</fullName>
    </submittedName>
</protein>
<feature type="compositionally biased region" description="Gly residues" evidence="1">
    <location>
        <begin position="335"/>
        <end position="352"/>
    </location>
</feature>
<feature type="compositionally biased region" description="Basic and acidic residues" evidence="1">
    <location>
        <begin position="353"/>
        <end position="364"/>
    </location>
</feature>
<keyword evidence="3" id="KW-1185">Reference proteome</keyword>
<feature type="region of interest" description="Disordered" evidence="1">
    <location>
        <begin position="328"/>
        <end position="368"/>
    </location>
</feature>
<name>A0A2Z6NBC8_TRISU</name>
<evidence type="ECO:0000313" key="2">
    <source>
        <dbReference type="EMBL" id="GAU28969.1"/>
    </source>
</evidence>
<dbReference type="Proteomes" id="UP000242715">
    <property type="component" value="Unassembled WGS sequence"/>
</dbReference>
<accession>A0A2Z6NBC8</accession>
<sequence>MHFGQRLQPQNPATEAINHAIKSKFQTPYANWTEVKDDKAGWNQFWNGFRSKVTWHKAHTDAIRDIFNKKAFKRLSRLLSTAREKIEKDPANPPTWLAGNSFPALKVKWNTLEYKEKCQKNKRNRQTDEAQRRCVHSGGSKSVGTLRIEFIRAHGRAPTFMEMNDLMHKYAESGEWTGTSAQEVARLTTIFIEEYDAEQQKLPPYMRDDDKIRRMQISYAFMASMAATVQGYSRLLWHRWRQRCRDQRKDHKVNNIPATPPPPPNNPSASQGYADQAGYRPDLTNLHNIDLNLGLPGYNHDDERLLNLSLEDIGRILEDEPIHIQGFDPIVQPCGGRGGATSGRGGRGGSGERGGRGGNGERCKSSNTNTINVHQSFNQGEARNNINVHQNFNAYQGLYRNEGFNQGDRRQAQRPLIINEGGGGRRGRVRETNASKNCSGKGKQILTQSEPEEDDGY</sequence>
<dbReference type="Pfam" id="PF03004">
    <property type="entry name" value="Transposase_24"/>
    <property type="match status" value="1"/>
</dbReference>
<reference evidence="3" key="1">
    <citation type="journal article" date="2017" name="Front. Plant Sci.">
        <title>Climate Clever Clovers: New Paradigm to Reduce the Environmental Footprint of Ruminants by Breeding Low Methanogenic Forages Utilizing Haplotype Variation.</title>
        <authorList>
            <person name="Kaur P."/>
            <person name="Appels R."/>
            <person name="Bayer P.E."/>
            <person name="Keeble-Gagnere G."/>
            <person name="Wang J."/>
            <person name="Hirakawa H."/>
            <person name="Shirasawa K."/>
            <person name="Vercoe P."/>
            <person name="Stefanova K."/>
            <person name="Durmic Z."/>
            <person name="Nichols P."/>
            <person name="Revell C."/>
            <person name="Isobe S.N."/>
            <person name="Edwards D."/>
            <person name="Erskine W."/>
        </authorList>
    </citation>
    <scope>NUCLEOTIDE SEQUENCE [LARGE SCALE GENOMIC DNA]</scope>
    <source>
        <strain evidence="3">cv. Daliak</strain>
    </source>
</reference>
<dbReference type="OrthoDB" id="1305029at2759"/>
<feature type="region of interest" description="Disordered" evidence="1">
    <location>
        <begin position="247"/>
        <end position="281"/>
    </location>
</feature>
<evidence type="ECO:0000313" key="3">
    <source>
        <dbReference type="Proteomes" id="UP000242715"/>
    </source>
</evidence>
<gene>
    <name evidence="2" type="ORF">TSUD_153850</name>
</gene>
<proteinExistence type="predicted"/>
<dbReference type="InterPro" id="IPR004252">
    <property type="entry name" value="Probable_transposase_24"/>
</dbReference>
<evidence type="ECO:0000256" key="1">
    <source>
        <dbReference type="SAM" id="MobiDB-lite"/>
    </source>
</evidence>
<dbReference type="EMBL" id="DF973384">
    <property type="protein sequence ID" value="GAU28969.1"/>
    <property type="molecule type" value="Genomic_DNA"/>
</dbReference>